<evidence type="ECO:0000313" key="1">
    <source>
        <dbReference type="EMBL" id="KGN98359.1"/>
    </source>
</evidence>
<evidence type="ECO:0000313" key="2">
    <source>
        <dbReference type="Proteomes" id="UP000030134"/>
    </source>
</evidence>
<protein>
    <submittedName>
        <fullName evidence="1">Uncharacterized protein</fullName>
    </submittedName>
</protein>
<accession>A0A0A2GD58</accession>
<name>A0A0A2GD58_9PORP</name>
<organism evidence="1 2">
    <name type="scientific">Porphyromonas gingivicanis</name>
    <dbReference type="NCBI Taxonomy" id="266762"/>
    <lineage>
        <taxon>Bacteria</taxon>
        <taxon>Pseudomonadati</taxon>
        <taxon>Bacteroidota</taxon>
        <taxon>Bacteroidia</taxon>
        <taxon>Bacteroidales</taxon>
        <taxon>Porphyromonadaceae</taxon>
        <taxon>Porphyromonas</taxon>
    </lineage>
</organism>
<sequence length="112" mass="13378">MPYGRNTIEYCLSQNLYKQRNKWSTAELVSNHPYTIILKDSKAESFCLIYKNHIKRQYVSYQKALSYKIQGNRIKNLEKTQVANFQMIAFRRLYSKIKNVLKTMIDNQVLTF</sequence>
<dbReference type="EMBL" id="JQZW01000007">
    <property type="protein sequence ID" value="KGN98359.1"/>
    <property type="molecule type" value="Genomic_DNA"/>
</dbReference>
<dbReference type="AlphaFoldDB" id="A0A0A2GD58"/>
<reference evidence="1 2" key="1">
    <citation type="submission" date="2014-08" db="EMBL/GenBank/DDBJ databases">
        <title>Porphyromonas gingivicanis strain:COT-022_OH1391 Genome sequencing.</title>
        <authorList>
            <person name="Wallis C."/>
            <person name="Deusch O."/>
            <person name="O'Flynn C."/>
            <person name="Davis I."/>
            <person name="Jospin G."/>
            <person name="Darling A.E."/>
            <person name="Coil D.A."/>
            <person name="Alexiev A."/>
            <person name="Horsfall A."/>
            <person name="Kirkwood N."/>
            <person name="Harris S."/>
            <person name="Eisen J.A."/>
        </authorList>
    </citation>
    <scope>NUCLEOTIDE SEQUENCE [LARGE SCALE GENOMIC DNA]</scope>
    <source>
        <strain evidence="2">COT-022 OH1391</strain>
    </source>
</reference>
<gene>
    <name evidence="1" type="ORF">HQ36_02805</name>
</gene>
<keyword evidence="2" id="KW-1185">Reference proteome</keyword>
<dbReference type="Proteomes" id="UP000030134">
    <property type="component" value="Unassembled WGS sequence"/>
</dbReference>
<proteinExistence type="predicted"/>
<comment type="caution">
    <text evidence="1">The sequence shown here is derived from an EMBL/GenBank/DDBJ whole genome shotgun (WGS) entry which is preliminary data.</text>
</comment>